<gene>
    <name evidence="3" type="ORF">N7472_011249</name>
</gene>
<feature type="compositionally biased region" description="Polar residues" evidence="1">
    <location>
        <begin position="50"/>
        <end position="60"/>
    </location>
</feature>
<accession>A0A9W9ILL3</accession>
<protein>
    <submittedName>
        <fullName evidence="3">CAZyme family GH72</fullName>
    </submittedName>
</protein>
<dbReference type="Proteomes" id="UP001150879">
    <property type="component" value="Unassembled WGS sequence"/>
</dbReference>
<dbReference type="EMBL" id="JAPQKP010000008">
    <property type="protein sequence ID" value="KAJ5181289.1"/>
    <property type="molecule type" value="Genomic_DNA"/>
</dbReference>
<keyword evidence="2" id="KW-0812">Transmembrane</keyword>
<keyword evidence="2" id="KW-0472">Membrane</keyword>
<reference evidence="3" key="2">
    <citation type="journal article" date="2023" name="IMA Fungus">
        <title>Comparative genomic study of the Penicillium genus elucidates a diverse pangenome and 15 lateral gene transfer events.</title>
        <authorList>
            <person name="Petersen C."/>
            <person name="Sorensen T."/>
            <person name="Nielsen M.R."/>
            <person name="Sondergaard T.E."/>
            <person name="Sorensen J.L."/>
            <person name="Fitzpatrick D.A."/>
            <person name="Frisvad J.C."/>
            <person name="Nielsen K.L."/>
        </authorList>
    </citation>
    <scope>NUCLEOTIDE SEQUENCE</scope>
    <source>
        <strain evidence="3">IBT 16849</strain>
    </source>
</reference>
<evidence type="ECO:0000313" key="3">
    <source>
        <dbReference type="EMBL" id="KAJ5181289.1"/>
    </source>
</evidence>
<keyword evidence="4" id="KW-1185">Reference proteome</keyword>
<sequence length="165" mass="17644">MSLPLISVAGNALSGSQRFQVKGVAYIGHDPGSTAIDLATINPARVTGTPDGTHTSTSIRPRSDSTRPKQSRATMAGISVGATFGMLLLFTGAFFYFRRHYRNKNRPRPSSSLPQRLETAAGRSSDDAPLADLARTDQPNKLPVSDPSAQDLDSVLVYKAGKEEV</sequence>
<keyword evidence="2" id="KW-1133">Transmembrane helix</keyword>
<reference evidence="3" key="1">
    <citation type="submission" date="2022-11" db="EMBL/GenBank/DDBJ databases">
        <authorList>
            <person name="Petersen C."/>
        </authorList>
    </citation>
    <scope>NUCLEOTIDE SEQUENCE</scope>
    <source>
        <strain evidence="3">IBT 16849</strain>
    </source>
</reference>
<organism evidence="3 4">
    <name type="scientific">Penicillium cf. griseofulvum</name>
    <dbReference type="NCBI Taxonomy" id="2972120"/>
    <lineage>
        <taxon>Eukaryota</taxon>
        <taxon>Fungi</taxon>
        <taxon>Dikarya</taxon>
        <taxon>Ascomycota</taxon>
        <taxon>Pezizomycotina</taxon>
        <taxon>Eurotiomycetes</taxon>
        <taxon>Eurotiomycetidae</taxon>
        <taxon>Eurotiales</taxon>
        <taxon>Aspergillaceae</taxon>
        <taxon>Penicillium</taxon>
    </lineage>
</organism>
<feature type="transmembrane region" description="Helical" evidence="2">
    <location>
        <begin position="73"/>
        <end position="97"/>
    </location>
</feature>
<evidence type="ECO:0000256" key="1">
    <source>
        <dbReference type="SAM" id="MobiDB-lite"/>
    </source>
</evidence>
<name>A0A9W9ILL3_9EURO</name>
<dbReference type="AlphaFoldDB" id="A0A9W9ILL3"/>
<evidence type="ECO:0000313" key="4">
    <source>
        <dbReference type="Proteomes" id="UP001150879"/>
    </source>
</evidence>
<feature type="region of interest" description="Disordered" evidence="1">
    <location>
        <begin position="43"/>
        <end position="72"/>
    </location>
</feature>
<evidence type="ECO:0000256" key="2">
    <source>
        <dbReference type="SAM" id="Phobius"/>
    </source>
</evidence>
<comment type="caution">
    <text evidence="3">The sequence shown here is derived from an EMBL/GenBank/DDBJ whole genome shotgun (WGS) entry which is preliminary data.</text>
</comment>
<dbReference type="OrthoDB" id="421038at2759"/>
<proteinExistence type="predicted"/>
<feature type="region of interest" description="Disordered" evidence="1">
    <location>
        <begin position="105"/>
        <end position="149"/>
    </location>
</feature>